<protein>
    <recommendedName>
        <fullName evidence="3">Cupin type-1 domain-containing protein</fullName>
    </recommendedName>
</protein>
<keyword evidence="2" id="KW-1185">Reference proteome</keyword>
<dbReference type="PANTHER" id="PTHR36448">
    <property type="entry name" value="BLR7373 PROTEIN"/>
    <property type="match status" value="1"/>
</dbReference>
<sequence length="196" mass="21518">MSSPETYFLPRPTSHVPNSPLPVLVYRSALPLNPTPEATCGLIEPNNWLKGGVFKHYPAHHFHSVTHECYAVFKGHSRLLLGRGPLDPGTENDLLVDLKEGDAIVLPAGVAHCSLESSDDYEYVGLYPKGSPPWDNNFCKAGEEETKEKAENAMDVPVPDSDPIFGVGGPLVEIWIKAMGRAWKPYGTQRLTQVEA</sequence>
<name>A0A1L7WIQ3_9HELO</name>
<dbReference type="InterPro" id="IPR011051">
    <property type="entry name" value="RmlC_Cupin_sf"/>
</dbReference>
<evidence type="ECO:0008006" key="3">
    <source>
        <dbReference type="Google" id="ProtNLM"/>
    </source>
</evidence>
<organism evidence="1 2">
    <name type="scientific">Phialocephala subalpina</name>
    <dbReference type="NCBI Taxonomy" id="576137"/>
    <lineage>
        <taxon>Eukaryota</taxon>
        <taxon>Fungi</taxon>
        <taxon>Dikarya</taxon>
        <taxon>Ascomycota</taxon>
        <taxon>Pezizomycotina</taxon>
        <taxon>Leotiomycetes</taxon>
        <taxon>Helotiales</taxon>
        <taxon>Mollisiaceae</taxon>
        <taxon>Phialocephala</taxon>
        <taxon>Phialocephala fortinii species complex</taxon>
    </lineage>
</organism>
<evidence type="ECO:0000313" key="2">
    <source>
        <dbReference type="Proteomes" id="UP000184330"/>
    </source>
</evidence>
<dbReference type="Gene3D" id="2.60.120.10">
    <property type="entry name" value="Jelly Rolls"/>
    <property type="match status" value="1"/>
</dbReference>
<dbReference type="Proteomes" id="UP000184330">
    <property type="component" value="Unassembled WGS sequence"/>
</dbReference>
<evidence type="ECO:0000313" key="1">
    <source>
        <dbReference type="EMBL" id="CZR52618.1"/>
    </source>
</evidence>
<dbReference type="EMBL" id="FJOG01000003">
    <property type="protein sequence ID" value="CZR52618.1"/>
    <property type="molecule type" value="Genomic_DNA"/>
</dbReference>
<dbReference type="PANTHER" id="PTHR36448:SF2">
    <property type="entry name" value="CUPIN TYPE-1 DOMAIN-CONTAINING PROTEIN"/>
    <property type="match status" value="1"/>
</dbReference>
<dbReference type="CDD" id="cd02219">
    <property type="entry name" value="cupin_YjlB-like"/>
    <property type="match status" value="1"/>
</dbReference>
<reference evidence="1 2" key="1">
    <citation type="submission" date="2016-03" db="EMBL/GenBank/DDBJ databases">
        <authorList>
            <person name="Ploux O."/>
        </authorList>
    </citation>
    <scope>NUCLEOTIDE SEQUENCE [LARGE SCALE GENOMIC DNA]</scope>
    <source>
        <strain evidence="1 2">UAMH 11012</strain>
    </source>
</reference>
<dbReference type="SUPFAM" id="SSF51182">
    <property type="entry name" value="RmlC-like cupins"/>
    <property type="match status" value="1"/>
</dbReference>
<dbReference type="InterPro" id="IPR014710">
    <property type="entry name" value="RmlC-like_jellyroll"/>
</dbReference>
<proteinExistence type="predicted"/>
<accession>A0A1L7WIQ3</accession>
<gene>
    <name evidence="1" type="ORF">PAC_02495</name>
</gene>
<dbReference type="InterPro" id="IPR047121">
    <property type="entry name" value="YjiB-like"/>
</dbReference>
<dbReference type="OrthoDB" id="2446447at2759"/>
<dbReference type="AlphaFoldDB" id="A0A1L7WIQ3"/>